<dbReference type="Gene3D" id="1.10.260.40">
    <property type="entry name" value="lambda repressor-like DNA-binding domains"/>
    <property type="match status" value="1"/>
</dbReference>
<reference evidence="11 12" key="1">
    <citation type="submission" date="2015-12" db="EMBL/GenBank/DDBJ databases">
        <authorList>
            <person name="Lauer A."/>
            <person name="Humrighouse B."/>
            <person name="Loparev V."/>
            <person name="Shewmaker P.L."/>
            <person name="Whitney A.M."/>
            <person name="McLaughlin R.W."/>
        </authorList>
    </citation>
    <scope>NUCLEOTIDE SEQUENCE [LARGE SCALE GENOMIC DNA]</scope>
    <source>
        <strain evidence="11 12">LMG 23085</strain>
    </source>
</reference>
<dbReference type="CDD" id="cd00093">
    <property type="entry name" value="HTH_XRE"/>
    <property type="match status" value="1"/>
</dbReference>
<accession>A0ABM5WDF6</accession>
<dbReference type="InterPro" id="IPR003501">
    <property type="entry name" value="PTS_EIIB_2/3"/>
</dbReference>
<dbReference type="SUPFAM" id="SSF52794">
    <property type="entry name" value="PTS system IIB component-like"/>
    <property type="match status" value="1"/>
</dbReference>
<keyword evidence="4" id="KW-0808">Transferase</keyword>
<feature type="domain" description="HTH cro/C1-type" evidence="9">
    <location>
        <begin position="8"/>
        <end position="62"/>
    </location>
</feature>
<evidence type="ECO:0000256" key="2">
    <source>
        <dbReference type="ARBA" id="ARBA00022553"/>
    </source>
</evidence>
<protein>
    <recommendedName>
        <fullName evidence="13">HTH cro/C1-type domain-containing protein</fullName>
    </recommendedName>
</protein>
<sequence length="204" mass="23324">MIEIGNRLKELRESKKMTQKDLARILNVTPQAISKWERNKSYPDLDTLVKLSIYFQVSTDSILGNAKRSFLDSLFSKQKGRKNMEKEMSDLTNENQAEKVIMIFSITASFISDAGFQTQRLAIKMEKIAKEKNEAIAIELYSSNKVAEKGIQADVILLTPEFAYAQEEIQQIFPVKPVKTISQRDYGLLNAEKILVDSLRELKE</sequence>
<dbReference type="SUPFAM" id="SSF47413">
    <property type="entry name" value="lambda repressor-like DNA-binding domains"/>
    <property type="match status" value="1"/>
</dbReference>
<evidence type="ECO:0000313" key="11">
    <source>
        <dbReference type="EMBL" id="ALS03306.1"/>
    </source>
</evidence>
<dbReference type="PROSITE" id="PS50943">
    <property type="entry name" value="HTH_CROC1"/>
    <property type="match status" value="1"/>
</dbReference>
<dbReference type="RefSeq" id="WP_071878778.1">
    <property type="nucleotide sequence ID" value="NZ_JXLC01000025.1"/>
</dbReference>
<keyword evidence="1" id="KW-0813">Transport</keyword>
<evidence type="ECO:0000256" key="1">
    <source>
        <dbReference type="ARBA" id="ARBA00022448"/>
    </source>
</evidence>
<gene>
    <name evidence="11" type="ORF">ATZ33_08220</name>
</gene>
<dbReference type="InterPro" id="IPR010982">
    <property type="entry name" value="Lambda_DNA-bd_dom_sf"/>
</dbReference>
<evidence type="ECO:0000259" key="10">
    <source>
        <dbReference type="PROSITE" id="PS51100"/>
    </source>
</evidence>
<name>A0ABM5WDF6_9ENTE</name>
<keyword evidence="5" id="KW-0598">Phosphotransferase system</keyword>
<keyword evidence="7" id="KW-0238">DNA-binding</keyword>
<evidence type="ECO:0000256" key="5">
    <source>
        <dbReference type="ARBA" id="ARBA00022683"/>
    </source>
</evidence>
<dbReference type="InterPro" id="IPR001387">
    <property type="entry name" value="Cro/C1-type_HTH"/>
</dbReference>
<dbReference type="PROSITE" id="PS51100">
    <property type="entry name" value="PTS_EIIB_TYPE_3"/>
    <property type="match status" value="1"/>
</dbReference>
<dbReference type="PANTHER" id="PTHR46558:SF11">
    <property type="entry name" value="HTH-TYPE TRANSCRIPTIONAL REGULATOR XRE"/>
    <property type="match status" value="1"/>
</dbReference>
<proteinExistence type="predicted"/>
<evidence type="ECO:0000256" key="8">
    <source>
        <dbReference type="PROSITE-ProRule" id="PRU00423"/>
    </source>
</evidence>
<evidence type="ECO:0000256" key="3">
    <source>
        <dbReference type="ARBA" id="ARBA00022597"/>
    </source>
</evidence>
<keyword evidence="2" id="KW-0597">Phosphoprotein</keyword>
<dbReference type="InterPro" id="IPR036095">
    <property type="entry name" value="PTS_EIIB-like_sf"/>
</dbReference>
<dbReference type="EMBL" id="CP013614">
    <property type="protein sequence ID" value="ALS03306.1"/>
    <property type="molecule type" value="Genomic_DNA"/>
</dbReference>
<organism evidence="11 12">
    <name type="scientific">Enterococcus silesiacus</name>
    <dbReference type="NCBI Taxonomy" id="332949"/>
    <lineage>
        <taxon>Bacteria</taxon>
        <taxon>Bacillati</taxon>
        <taxon>Bacillota</taxon>
        <taxon>Bacilli</taxon>
        <taxon>Lactobacillales</taxon>
        <taxon>Enterococcaceae</taxon>
        <taxon>Enterococcus</taxon>
    </lineage>
</organism>
<comment type="caution">
    <text evidence="8">Lacks conserved residue(s) required for the propagation of feature annotation.</text>
</comment>
<evidence type="ECO:0000313" key="12">
    <source>
        <dbReference type="Proteomes" id="UP000065511"/>
    </source>
</evidence>
<dbReference type="InterPro" id="IPR013012">
    <property type="entry name" value="PTS_EIIB_3"/>
</dbReference>
<dbReference type="PANTHER" id="PTHR46558">
    <property type="entry name" value="TRACRIPTIONAL REGULATORY PROTEIN-RELATED-RELATED"/>
    <property type="match status" value="1"/>
</dbReference>
<evidence type="ECO:0000256" key="6">
    <source>
        <dbReference type="ARBA" id="ARBA00022777"/>
    </source>
</evidence>
<dbReference type="Pfam" id="PF02302">
    <property type="entry name" value="PTS_IIB"/>
    <property type="match status" value="1"/>
</dbReference>
<keyword evidence="6" id="KW-0418">Kinase</keyword>
<dbReference type="Proteomes" id="UP000065511">
    <property type="component" value="Chromosome"/>
</dbReference>
<evidence type="ECO:0000256" key="4">
    <source>
        <dbReference type="ARBA" id="ARBA00022679"/>
    </source>
</evidence>
<dbReference type="Gene3D" id="3.40.50.2300">
    <property type="match status" value="1"/>
</dbReference>
<feature type="domain" description="PTS EIIB type-3" evidence="10">
    <location>
        <begin position="105"/>
        <end position="204"/>
    </location>
</feature>
<evidence type="ECO:0000259" key="9">
    <source>
        <dbReference type="PROSITE" id="PS50943"/>
    </source>
</evidence>
<evidence type="ECO:0000256" key="7">
    <source>
        <dbReference type="ARBA" id="ARBA00023125"/>
    </source>
</evidence>
<dbReference type="SMART" id="SM00530">
    <property type="entry name" value="HTH_XRE"/>
    <property type="match status" value="1"/>
</dbReference>
<keyword evidence="3" id="KW-0762">Sugar transport</keyword>
<dbReference type="Pfam" id="PF01381">
    <property type="entry name" value="HTH_3"/>
    <property type="match status" value="1"/>
</dbReference>
<evidence type="ECO:0008006" key="13">
    <source>
        <dbReference type="Google" id="ProtNLM"/>
    </source>
</evidence>
<keyword evidence="12" id="KW-1185">Reference proteome</keyword>